<evidence type="ECO:0000313" key="2">
    <source>
        <dbReference type="EMBL" id="KYC47710.1"/>
    </source>
</evidence>
<protein>
    <submittedName>
        <fullName evidence="1">Uncharacterized protein</fullName>
    </submittedName>
</protein>
<dbReference type="EMBL" id="LNGE01000015">
    <property type="protein sequence ID" value="KYC45570.1"/>
    <property type="molecule type" value="Genomic_DNA"/>
</dbReference>
<dbReference type="Proteomes" id="UP000092401">
    <property type="component" value="Unassembled WGS sequence"/>
</dbReference>
<accession>A0A150IRW2</accession>
<gene>
    <name evidence="1" type="ORF">APG10_00716</name>
    <name evidence="2" type="ORF">APG11_00956</name>
    <name evidence="3" type="ORF">APG12_00902</name>
</gene>
<accession>A0A150J017</accession>
<comment type="caution">
    <text evidence="1">The sequence shown here is derived from an EMBL/GenBank/DDBJ whole genome shotgun (WGS) entry which is preliminary data.</text>
</comment>
<dbReference type="EMBL" id="LNGF01000018">
    <property type="protein sequence ID" value="KYC47710.1"/>
    <property type="molecule type" value="Genomic_DNA"/>
</dbReference>
<dbReference type="Proteomes" id="UP000092403">
    <property type="component" value="Unassembled WGS sequence"/>
</dbReference>
<proteinExistence type="predicted"/>
<sequence>MKTLVALISTGKGTWGHVGRLVSEEWDKIIIVTNDFGREKFNPTKDVDWIVVNPSMPIENIKNAIRDRLPKDIGDEIYVNLISGSGKEHMALLSLLKDMGKDYRFISLTMDGIGYF</sequence>
<accession>A0A150IKN7</accession>
<evidence type="ECO:0000313" key="4">
    <source>
        <dbReference type="Proteomes" id="UP000091929"/>
    </source>
</evidence>
<dbReference type="EMBL" id="LNJC01000016">
    <property type="protein sequence ID" value="KYC50284.1"/>
    <property type="molecule type" value="Genomic_DNA"/>
</dbReference>
<name>A0A150IKN7_9EURY</name>
<dbReference type="Proteomes" id="UP000091929">
    <property type="component" value="Unassembled WGS sequence"/>
</dbReference>
<reference evidence="4 5" key="1">
    <citation type="journal article" date="2016" name="ISME J.">
        <title>Chasing the elusive Euryarchaeota class WSA2: genomes reveal a uniquely fastidious methyl-reducing methanogen.</title>
        <authorList>
            <person name="Nobu M.K."/>
            <person name="Narihiro T."/>
            <person name="Kuroda K."/>
            <person name="Mei R."/>
            <person name="Liu W.T."/>
        </authorList>
    </citation>
    <scope>NUCLEOTIDE SEQUENCE [LARGE SCALE GENOMIC DNA]</scope>
    <source>
        <strain evidence="1">B03fssc0709_Meth_Bin005</strain>
        <strain evidence="2">B15fssc0709_Meth_Bin003</strain>
        <strain evidence="3">BMIXfssc0709_Meth_Bin006</strain>
    </source>
</reference>
<evidence type="ECO:0000313" key="1">
    <source>
        <dbReference type="EMBL" id="KYC45570.1"/>
    </source>
</evidence>
<evidence type="ECO:0000313" key="5">
    <source>
        <dbReference type="Proteomes" id="UP000092401"/>
    </source>
</evidence>
<evidence type="ECO:0000313" key="3">
    <source>
        <dbReference type="EMBL" id="KYC50284.1"/>
    </source>
</evidence>
<dbReference type="AlphaFoldDB" id="A0A150IKN7"/>
<organism evidence="1 5">
    <name type="scientific">Candidatus Methanofastidiosum methylothiophilum</name>
    <dbReference type="NCBI Taxonomy" id="1705564"/>
    <lineage>
        <taxon>Archaea</taxon>
        <taxon>Methanobacteriati</taxon>
        <taxon>Methanobacteriota</taxon>
        <taxon>Stenosarchaea group</taxon>
        <taxon>Candidatus Methanofastidiosia</taxon>
        <taxon>Candidatus Methanofastidiosales</taxon>
        <taxon>Candidatus Methanofastidiosaceae</taxon>
        <taxon>Candidatus Methanofastidiosum</taxon>
    </lineage>
</organism>